<sequence>MIIKEIQKRPFVRPLFIWITGILLQSIFNCSIISFLLIVIPTVFIAFAWLAPGIDVAGCNYELRWIWGVVFLSLLLSFSIQRTAYWQGRRGESDTSFLMEFAGGKQEYLLKPFDRLNLSKEEKSVLATITLGYRKDMSRDVRKRFSLTGVAHLLAVSGFHVAVVCGFLSLLFSFLPKSPFYRWLKYLLTLCLLWCFVVITGLAPSAVRAGLMLTLYLTGRVLRRTTDGYNTLAAAAFCMLAFNPLYLFDVGFQLSYLAVLSILFLQPRLQDLIMVRNPIVAMPWGWITVTLAAQAGTTLLCLYYFGQFSLVFLCTNLPLTFLATFLIPAGLIWMLLPAGIPGYGLLQLFVEKMTHTLFWIVDSFSRVTQVAFYTRIGLLVTVLGYGSILCFLLYLKTRRPGMLLAGLLLLLFIFFDLLIERFFTV</sequence>
<evidence type="ECO:0000256" key="6">
    <source>
        <dbReference type="SAM" id="Phobius"/>
    </source>
</evidence>
<feature type="transmembrane region" description="Helical" evidence="6">
    <location>
        <begin position="63"/>
        <end position="80"/>
    </location>
</feature>
<gene>
    <name evidence="8" type="ORF">GGQ57_003989</name>
</gene>
<dbReference type="InterPro" id="IPR004477">
    <property type="entry name" value="ComEC_N"/>
</dbReference>
<keyword evidence="3 6" id="KW-0812">Transmembrane</keyword>
<feature type="transmembrane region" description="Helical" evidence="6">
    <location>
        <begin position="317"/>
        <end position="336"/>
    </location>
</feature>
<dbReference type="NCBIfam" id="TIGR00360">
    <property type="entry name" value="ComEC_N-term"/>
    <property type="match status" value="1"/>
</dbReference>
<feature type="transmembrane region" description="Helical" evidence="6">
    <location>
        <begin position="402"/>
        <end position="419"/>
    </location>
</feature>
<proteinExistence type="predicted"/>
<evidence type="ECO:0000256" key="2">
    <source>
        <dbReference type="ARBA" id="ARBA00022475"/>
    </source>
</evidence>
<dbReference type="PANTHER" id="PTHR30619:SF1">
    <property type="entry name" value="RECOMBINATION PROTEIN 2"/>
    <property type="match status" value="1"/>
</dbReference>
<feature type="transmembrane region" description="Helical" evidence="6">
    <location>
        <begin position="373"/>
        <end position="395"/>
    </location>
</feature>
<dbReference type="InterPro" id="IPR052159">
    <property type="entry name" value="Competence_DNA_uptake"/>
</dbReference>
<dbReference type="EMBL" id="JACHOC010000008">
    <property type="protein sequence ID" value="MBB4624065.1"/>
    <property type="molecule type" value="Genomic_DNA"/>
</dbReference>
<evidence type="ECO:0000256" key="1">
    <source>
        <dbReference type="ARBA" id="ARBA00004651"/>
    </source>
</evidence>
<evidence type="ECO:0000256" key="4">
    <source>
        <dbReference type="ARBA" id="ARBA00022989"/>
    </source>
</evidence>
<keyword evidence="4 6" id="KW-1133">Transmembrane helix</keyword>
<feature type="transmembrane region" description="Helical" evidence="6">
    <location>
        <begin position="186"/>
        <end position="207"/>
    </location>
</feature>
<dbReference type="PANTHER" id="PTHR30619">
    <property type="entry name" value="DNA INTERNALIZATION/COMPETENCE PROTEIN COMEC/REC2"/>
    <property type="match status" value="1"/>
</dbReference>
<accession>A0ABR6KRE0</accession>
<evidence type="ECO:0000259" key="7">
    <source>
        <dbReference type="Pfam" id="PF03772"/>
    </source>
</evidence>
<organism evidence="8 9">
    <name type="scientific">Parabacteroides faecis</name>
    <dbReference type="NCBI Taxonomy" id="1217282"/>
    <lineage>
        <taxon>Bacteria</taxon>
        <taxon>Pseudomonadati</taxon>
        <taxon>Bacteroidota</taxon>
        <taxon>Bacteroidia</taxon>
        <taxon>Bacteroidales</taxon>
        <taxon>Tannerellaceae</taxon>
        <taxon>Parabacteroides</taxon>
    </lineage>
</organism>
<keyword evidence="2" id="KW-1003">Cell membrane</keyword>
<evidence type="ECO:0000313" key="9">
    <source>
        <dbReference type="Proteomes" id="UP000533637"/>
    </source>
</evidence>
<feature type="transmembrane region" description="Helical" evidence="6">
    <location>
        <begin position="228"/>
        <end position="246"/>
    </location>
</feature>
<evidence type="ECO:0000256" key="5">
    <source>
        <dbReference type="ARBA" id="ARBA00023136"/>
    </source>
</evidence>
<comment type="subcellular location">
    <subcellularLocation>
        <location evidence="1">Cell membrane</location>
        <topology evidence="1">Multi-pass membrane protein</topology>
    </subcellularLocation>
</comment>
<keyword evidence="9" id="KW-1185">Reference proteome</keyword>
<feature type="transmembrane region" description="Helical" evidence="6">
    <location>
        <begin position="145"/>
        <end position="174"/>
    </location>
</feature>
<protein>
    <submittedName>
        <fullName evidence="8">Competence protein ComEC</fullName>
    </submittedName>
</protein>
<feature type="transmembrane region" description="Helical" evidence="6">
    <location>
        <begin position="21"/>
        <end position="51"/>
    </location>
</feature>
<dbReference type="Pfam" id="PF03772">
    <property type="entry name" value="Competence"/>
    <property type="match status" value="1"/>
</dbReference>
<feature type="transmembrane region" description="Helical" evidence="6">
    <location>
        <begin position="281"/>
        <end position="305"/>
    </location>
</feature>
<name>A0ABR6KRE0_9BACT</name>
<dbReference type="Proteomes" id="UP000533637">
    <property type="component" value="Unassembled WGS sequence"/>
</dbReference>
<feature type="domain" description="ComEC/Rec2-related protein" evidence="7">
    <location>
        <begin position="129"/>
        <end position="398"/>
    </location>
</feature>
<keyword evidence="5 6" id="KW-0472">Membrane</keyword>
<evidence type="ECO:0000313" key="8">
    <source>
        <dbReference type="EMBL" id="MBB4624065.1"/>
    </source>
</evidence>
<reference evidence="8 9" key="1">
    <citation type="submission" date="2020-08" db="EMBL/GenBank/DDBJ databases">
        <title>Genomic Encyclopedia of Type Strains, Phase IV (KMG-IV): sequencing the most valuable type-strain genomes for metagenomic binning, comparative biology and taxonomic classification.</title>
        <authorList>
            <person name="Goeker M."/>
        </authorList>
    </citation>
    <scope>NUCLEOTIDE SEQUENCE [LARGE SCALE GENOMIC DNA]</scope>
    <source>
        <strain evidence="8 9">DSM 102983</strain>
    </source>
</reference>
<evidence type="ECO:0000256" key="3">
    <source>
        <dbReference type="ARBA" id="ARBA00022692"/>
    </source>
</evidence>
<comment type="caution">
    <text evidence="8">The sequence shown here is derived from an EMBL/GenBank/DDBJ whole genome shotgun (WGS) entry which is preliminary data.</text>
</comment>